<gene>
    <name evidence="1" type="ORF">AVEN_96426_1</name>
</gene>
<dbReference type="Gene3D" id="3.30.420.10">
    <property type="entry name" value="Ribonuclease H-like superfamily/Ribonuclease H"/>
    <property type="match status" value="1"/>
</dbReference>
<dbReference type="EMBL" id="BGPR01002219">
    <property type="protein sequence ID" value="GBM69910.1"/>
    <property type="molecule type" value="Genomic_DNA"/>
</dbReference>
<dbReference type="OrthoDB" id="7990652at2759"/>
<evidence type="ECO:0000313" key="2">
    <source>
        <dbReference type="Proteomes" id="UP000499080"/>
    </source>
</evidence>
<organism evidence="1 2">
    <name type="scientific">Araneus ventricosus</name>
    <name type="common">Orbweaver spider</name>
    <name type="synonym">Epeira ventricosa</name>
    <dbReference type="NCBI Taxonomy" id="182803"/>
    <lineage>
        <taxon>Eukaryota</taxon>
        <taxon>Metazoa</taxon>
        <taxon>Ecdysozoa</taxon>
        <taxon>Arthropoda</taxon>
        <taxon>Chelicerata</taxon>
        <taxon>Arachnida</taxon>
        <taxon>Araneae</taxon>
        <taxon>Araneomorphae</taxon>
        <taxon>Entelegynae</taxon>
        <taxon>Araneoidea</taxon>
        <taxon>Araneidae</taxon>
        <taxon>Araneus</taxon>
    </lineage>
</organism>
<reference evidence="1 2" key="1">
    <citation type="journal article" date="2019" name="Sci. Rep.">
        <title>Orb-weaving spider Araneus ventricosus genome elucidates the spidroin gene catalogue.</title>
        <authorList>
            <person name="Kono N."/>
            <person name="Nakamura H."/>
            <person name="Ohtoshi R."/>
            <person name="Moran D.A.P."/>
            <person name="Shinohara A."/>
            <person name="Yoshida Y."/>
            <person name="Fujiwara M."/>
            <person name="Mori M."/>
            <person name="Tomita M."/>
            <person name="Arakawa K."/>
        </authorList>
    </citation>
    <scope>NUCLEOTIDE SEQUENCE [LARGE SCALE GENOMIC DNA]</scope>
</reference>
<evidence type="ECO:0000313" key="1">
    <source>
        <dbReference type="EMBL" id="GBM69910.1"/>
    </source>
</evidence>
<dbReference type="PANTHER" id="PTHR46060">
    <property type="entry name" value="MARINER MOS1 TRANSPOSASE-LIKE PROTEIN"/>
    <property type="match status" value="1"/>
</dbReference>
<sequence length="165" mass="18674">MTMQGLRPELYWTLLAGKFWTPSYSPDLAPSDFHLFGHLKHNLGGNHYNDEEDVKTAVTSWLSEQAASFYEESIQNLVVRTLQQLAEDEKSRFPLSSEVLLHDTYMDDIVSGAPDLETARRLQSQLRDALKSCGMTLHKWSSNSPELLNSSLSTDLGLKPEKECK</sequence>
<protein>
    <recommendedName>
        <fullName evidence="3">Histone-lysine N-methyltransferase SETMAR</fullName>
    </recommendedName>
</protein>
<keyword evidence="2" id="KW-1185">Reference proteome</keyword>
<comment type="caution">
    <text evidence="1">The sequence shown here is derived from an EMBL/GenBank/DDBJ whole genome shotgun (WGS) entry which is preliminary data.</text>
</comment>
<dbReference type="PANTHER" id="PTHR46060:SF1">
    <property type="entry name" value="MARINER MOS1 TRANSPOSASE-LIKE PROTEIN"/>
    <property type="match status" value="1"/>
</dbReference>
<dbReference type="InterPro" id="IPR052709">
    <property type="entry name" value="Transposase-MT_Hybrid"/>
</dbReference>
<accession>A0A4Y2HX00</accession>
<proteinExistence type="predicted"/>
<dbReference type="InterPro" id="IPR036397">
    <property type="entry name" value="RNaseH_sf"/>
</dbReference>
<evidence type="ECO:0008006" key="3">
    <source>
        <dbReference type="Google" id="ProtNLM"/>
    </source>
</evidence>
<dbReference type="Proteomes" id="UP000499080">
    <property type="component" value="Unassembled WGS sequence"/>
</dbReference>
<dbReference type="GO" id="GO:0003676">
    <property type="term" value="F:nucleic acid binding"/>
    <property type="evidence" value="ECO:0007669"/>
    <property type="project" value="InterPro"/>
</dbReference>
<name>A0A4Y2HX00_ARAVE</name>
<dbReference type="AlphaFoldDB" id="A0A4Y2HX00"/>